<keyword evidence="2" id="KW-0547">Nucleotide-binding</keyword>
<evidence type="ECO:0000313" key="3">
    <source>
        <dbReference type="Proteomes" id="UP000184423"/>
    </source>
</evidence>
<dbReference type="GO" id="GO:0004386">
    <property type="term" value="F:helicase activity"/>
    <property type="evidence" value="ECO:0007669"/>
    <property type="project" value="UniProtKB-KW"/>
</dbReference>
<organism evidence="2 3">
    <name type="scientific">Caloramator proteoclasticus DSM 10124</name>
    <dbReference type="NCBI Taxonomy" id="1121262"/>
    <lineage>
        <taxon>Bacteria</taxon>
        <taxon>Bacillati</taxon>
        <taxon>Bacillota</taxon>
        <taxon>Clostridia</taxon>
        <taxon>Eubacteriales</taxon>
        <taxon>Clostridiaceae</taxon>
        <taxon>Caloramator</taxon>
    </lineage>
</organism>
<reference evidence="3" key="1">
    <citation type="submission" date="2016-11" db="EMBL/GenBank/DDBJ databases">
        <authorList>
            <person name="Varghese N."/>
            <person name="Submissions S."/>
        </authorList>
    </citation>
    <scope>NUCLEOTIDE SEQUENCE [LARGE SCALE GENOMIC DNA]</scope>
    <source>
        <strain evidence="3">DSM 10124</strain>
    </source>
</reference>
<dbReference type="PROSITE" id="PS51194">
    <property type="entry name" value="HELICASE_CTER"/>
    <property type="match status" value="1"/>
</dbReference>
<dbReference type="EMBL" id="FQVG01000121">
    <property type="protein sequence ID" value="SHF53253.1"/>
    <property type="molecule type" value="Genomic_DNA"/>
</dbReference>
<evidence type="ECO:0000259" key="1">
    <source>
        <dbReference type="PROSITE" id="PS51194"/>
    </source>
</evidence>
<gene>
    <name evidence="2" type="ORF">SAMN02746091_02714</name>
</gene>
<accession>A0A1M5CES3</accession>
<dbReference type="Pfam" id="PF00271">
    <property type="entry name" value="Helicase_C"/>
    <property type="match status" value="1"/>
</dbReference>
<dbReference type="Gene3D" id="3.40.50.300">
    <property type="entry name" value="P-loop containing nucleotide triphosphate hydrolases"/>
    <property type="match status" value="1"/>
</dbReference>
<name>A0A1M5CES3_9CLOT</name>
<dbReference type="SUPFAM" id="SSF52540">
    <property type="entry name" value="P-loop containing nucleoside triphosphate hydrolases"/>
    <property type="match status" value="1"/>
</dbReference>
<evidence type="ECO:0000313" key="2">
    <source>
        <dbReference type="EMBL" id="SHF53253.1"/>
    </source>
</evidence>
<keyword evidence="2" id="KW-0067">ATP-binding</keyword>
<feature type="non-terminal residue" evidence="2">
    <location>
        <position position="1"/>
    </location>
</feature>
<protein>
    <submittedName>
        <fullName evidence="2">Helicase conserved C-terminal domain-containing protein</fullName>
    </submittedName>
</protein>
<feature type="domain" description="Helicase C-terminal" evidence="1">
    <location>
        <begin position="63"/>
        <end position="201"/>
    </location>
</feature>
<dbReference type="Proteomes" id="UP000184423">
    <property type="component" value="Unassembled WGS sequence"/>
</dbReference>
<keyword evidence="3" id="KW-1185">Reference proteome</keyword>
<sequence length="202" mass="23730">EVFDLPDQIEQLVLVENIREYTRFKKDRVITINEETLVGDTALTKLLYLRQLSSIYNSNKHEAFKDLISSTEDRVVVFYNFKKEFEILKGICEVLEKPVSYINGDGTDLKNYEVKNNTVTLVQYQAGATGINLQRANKVIYHSLPLSSELWMQSKKRIHRIGQSRTCFYYYLITKNSIEEKILDVLKERQDFTLDLFERVDK</sequence>
<proteinExistence type="predicted"/>
<keyword evidence="2" id="KW-0378">Hydrolase</keyword>
<keyword evidence="2" id="KW-0347">Helicase</keyword>
<dbReference type="RefSeq" id="WP_073250488.1">
    <property type="nucleotide sequence ID" value="NZ_FQVG01000121.1"/>
</dbReference>
<dbReference type="PANTHER" id="PTHR10799">
    <property type="entry name" value="SNF2/RAD54 HELICASE FAMILY"/>
    <property type="match status" value="1"/>
</dbReference>
<dbReference type="AlphaFoldDB" id="A0A1M5CES3"/>
<dbReference type="InterPro" id="IPR027417">
    <property type="entry name" value="P-loop_NTPase"/>
</dbReference>
<dbReference type="InterPro" id="IPR001650">
    <property type="entry name" value="Helicase_C-like"/>
</dbReference>